<dbReference type="PROSITE" id="PS51455">
    <property type="entry name" value="PIPK"/>
    <property type="match status" value="1"/>
</dbReference>
<feature type="compositionally biased region" description="Acidic residues" evidence="2">
    <location>
        <begin position="207"/>
        <end position="221"/>
    </location>
</feature>
<dbReference type="PANTHER" id="PTHR23086">
    <property type="entry name" value="PHOSPHATIDYLINOSITOL-4-PHOSPHATE 5-KINASE"/>
    <property type="match status" value="1"/>
</dbReference>
<dbReference type="InterPro" id="IPR002498">
    <property type="entry name" value="PInositol-4-P-4/5-kinase_core"/>
</dbReference>
<dbReference type="PANTHER" id="PTHR23086:SF8">
    <property type="entry name" value="PHOSPHATIDYLINOSITOL 5-PHOSPHATE 4-KINASE, ISOFORM A"/>
    <property type="match status" value="1"/>
</dbReference>
<evidence type="ECO:0000313" key="4">
    <source>
        <dbReference type="EMBL" id="KAK7196279.1"/>
    </source>
</evidence>
<evidence type="ECO:0000313" key="5">
    <source>
        <dbReference type="Proteomes" id="UP001430356"/>
    </source>
</evidence>
<dbReference type="Gene3D" id="3.30.800.10">
    <property type="entry name" value="Phosphatidylinositol Phosphate Kinase II Beta"/>
    <property type="match status" value="1"/>
</dbReference>
<comment type="caution">
    <text evidence="4">The sequence shown here is derived from an EMBL/GenBank/DDBJ whole genome shotgun (WGS) entry which is preliminary data.</text>
</comment>
<dbReference type="EMBL" id="JAECZO010000072">
    <property type="protein sequence ID" value="KAK7196279.1"/>
    <property type="molecule type" value="Genomic_DNA"/>
</dbReference>
<keyword evidence="1" id="KW-0067">ATP-binding</keyword>
<sequence length="552" mass="61615">MPLNRELLASVKLESVSDWDWVEDPHDRTNDGRSGVGAGEAPRRTPAPVSAGDGDVQNDATKNVIRCLKLALERGITSISLPEKQRPLNPKTDFSIASTMRFWTAPSGAGIACCGAGAGRVREPRYQRHMRDARVSGSGDGRWQARSSRPDGVSLFGRREATTSSDDGDERDTAAFGATLRDRDGGTTRTRRSHRSTGRTQVLADFSTDDDEDDEDDEDAPPVDFTFTDFSPMCYRHIREFFHVDAKAYCDVLRNSRWHSIPTPGKSAAQLFFCGRDWVIKTMTDQESDFLRGILHRYYYHVRDNPYTLLPHFVGHHRLRIGTTTHNFIIMQNVFATTNTIHEKFDLKGSTIGRFASDAEKRRTTCTQKDLDINSPLHVGTERRLLLIDQIKKDCEFLKRSQIMDYSFLVGIHALPTTADTASAPNPSGSPGMLARSVTDGTLRMSTTLGYVAPGERQDFSGGDVTDFSRSGAGLDGRCFTAEQGGMMSNRVPGLRREIYYIGIIDILQEYDARKTLENVVFGAMYDRKRISCVDPNDYAARFIAFMSSIIV</sequence>
<dbReference type="SUPFAM" id="SSF56104">
    <property type="entry name" value="SAICAR synthase-like"/>
    <property type="match status" value="1"/>
</dbReference>
<dbReference type="GO" id="GO:0005886">
    <property type="term" value="C:plasma membrane"/>
    <property type="evidence" value="ECO:0007669"/>
    <property type="project" value="TreeGrafter"/>
</dbReference>
<dbReference type="InterPro" id="IPR027483">
    <property type="entry name" value="PInositol-4-P-4/5-kinase_C_sf"/>
</dbReference>
<dbReference type="InterPro" id="IPR023610">
    <property type="entry name" value="PInositol-4/5-P-5/4-kinase"/>
</dbReference>
<dbReference type="SMART" id="SM00330">
    <property type="entry name" value="PIPKc"/>
    <property type="match status" value="1"/>
</dbReference>
<dbReference type="GO" id="GO:0046854">
    <property type="term" value="P:phosphatidylinositol phosphate biosynthetic process"/>
    <property type="evidence" value="ECO:0007669"/>
    <property type="project" value="TreeGrafter"/>
</dbReference>
<dbReference type="Gene3D" id="3.30.810.10">
    <property type="entry name" value="2-Layer Sandwich"/>
    <property type="match status" value="1"/>
</dbReference>
<feature type="region of interest" description="Disordered" evidence="2">
    <location>
        <begin position="19"/>
        <end position="57"/>
    </location>
</feature>
<reference evidence="4 5" key="1">
    <citation type="journal article" date="2021" name="MBio">
        <title>A New Model Trypanosomatid, Novymonas esmeraldas: Genomic Perception of Its 'Candidatus Pandoraea novymonadis' Endosymbiont.</title>
        <authorList>
            <person name="Zakharova A."/>
            <person name="Saura A."/>
            <person name="Butenko A."/>
            <person name="Podesvova L."/>
            <person name="Warmusova S."/>
            <person name="Kostygov A.Y."/>
            <person name="Nenarokova A."/>
            <person name="Lukes J."/>
            <person name="Opperdoes F.R."/>
            <person name="Yurchenko V."/>
        </authorList>
    </citation>
    <scope>NUCLEOTIDE SEQUENCE [LARGE SCALE GENOMIC DNA]</scope>
    <source>
        <strain evidence="4 5">E262AT.01</strain>
    </source>
</reference>
<feature type="domain" description="PIPK" evidence="3">
    <location>
        <begin position="164"/>
        <end position="551"/>
    </location>
</feature>
<proteinExistence type="predicted"/>
<keyword evidence="5" id="KW-1185">Reference proteome</keyword>
<gene>
    <name evidence="4" type="ORF">NESM_000563900</name>
</gene>
<dbReference type="GO" id="GO:0005524">
    <property type="term" value="F:ATP binding"/>
    <property type="evidence" value="ECO:0007669"/>
    <property type="project" value="UniProtKB-UniRule"/>
</dbReference>
<dbReference type="GO" id="GO:0016308">
    <property type="term" value="F:1-phosphatidylinositol-4-phosphate 5-kinase activity"/>
    <property type="evidence" value="ECO:0007669"/>
    <property type="project" value="TreeGrafter"/>
</dbReference>
<organism evidence="4 5">
    <name type="scientific">Novymonas esmeraldas</name>
    <dbReference type="NCBI Taxonomy" id="1808958"/>
    <lineage>
        <taxon>Eukaryota</taxon>
        <taxon>Discoba</taxon>
        <taxon>Euglenozoa</taxon>
        <taxon>Kinetoplastea</taxon>
        <taxon>Metakinetoplastina</taxon>
        <taxon>Trypanosomatida</taxon>
        <taxon>Trypanosomatidae</taxon>
        <taxon>Novymonas</taxon>
    </lineage>
</organism>
<dbReference type="Proteomes" id="UP001430356">
    <property type="component" value="Unassembled WGS sequence"/>
</dbReference>
<evidence type="ECO:0000256" key="2">
    <source>
        <dbReference type="SAM" id="MobiDB-lite"/>
    </source>
</evidence>
<keyword evidence="1" id="KW-0808">Transferase</keyword>
<name>A0AAW0ES95_9TRYP</name>
<evidence type="ECO:0000259" key="3">
    <source>
        <dbReference type="PROSITE" id="PS51455"/>
    </source>
</evidence>
<dbReference type="CDD" id="cd00139">
    <property type="entry name" value="PIPKc"/>
    <property type="match status" value="1"/>
</dbReference>
<keyword evidence="1" id="KW-0547">Nucleotide-binding</keyword>
<dbReference type="Pfam" id="PF01504">
    <property type="entry name" value="PIP5K"/>
    <property type="match status" value="1"/>
</dbReference>
<dbReference type="AlphaFoldDB" id="A0AAW0ES95"/>
<feature type="region of interest" description="Disordered" evidence="2">
    <location>
        <begin position="130"/>
        <end position="222"/>
    </location>
</feature>
<protein>
    <submittedName>
        <fullName evidence="4">Phosphatidylinositol 4-phosphate 5-kinase alpha</fullName>
    </submittedName>
</protein>
<dbReference type="InterPro" id="IPR027484">
    <property type="entry name" value="PInositol-4-P-5-kinase_N"/>
</dbReference>
<accession>A0AAW0ES95</accession>
<evidence type="ECO:0000256" key="1">
    <source>
        <dbReference type="PROSITE-ProRule" id="PRU00781"/>
    </source>
</evidence>
<keyword evidence="1" id="KW-0418">Kinase</keyword>